<dbReference type="AlphaFoldDB" id="A0A9D2AP87"/>
<sequence>MKKYLSLLLGSCLLAGCGITDFSGSRTGNESQFLMDYRMFNTTDSQILELEKGDYIYGEIEKKSGKLSVIIRKNGEEPIWESKNMPTGSFRLEIEEDGEYRITVKGERAKGRVSFKKQ</sequence>
<reference evidence="1" key="1">
    <citation type="journal article" date="2021" name="PeerJ">
        <title>Extensive microbial diversity within the chicken gut microbiome revealed by metagenomics and culture.</title>
        <authorList>
            <person name="Gilroy R."/>
            <person name="Ravi A."/>
            <person name="Getino M."/>
            <person name="Pursley I."/>
            <person name="Horton D.L."/>
            <person name="Alikhan N.F."/>
            <person name="Baker D."/>
            <person name="Gharbi K."/>
            <person name="Hall N."/>
            <person name="Watson M."/>
            <person name="Adriaenssens E.M."/>
            <person name="Foster-Nyarko E."/>
            <person name="Jarju S."/>
            <person name="Secka A."/>
            <person name="Antonio M."/>
            <person name="Oren A."/>
            <person name="Chaudhuri R.R."/>
            <person name="La Ragione R."/>
            <person name="Hildebrand F."/>
            <person name="Pallen M.J."/>
        </authorList>
    </citation>
    <scope>NUCLEOTIDE SEQUENCE</scope>
    <source>
        <strain evidence="1">ChiHjej12B11-1927</strain>
    </source>
</reference>
<dbReference type="EMBL" id="DXFG01000292">
    <property type="protein sequence ID" value="HIX38720.1"/>
    <property type="molecule type" value="Genomic_DNA"/>
</dbReference>
<reference evidence="1" key="2">
    <citation type="submission" date="2021-04" db="EMBL/GenBank/DDBJ databases">
        <authorList>
            <person name="Gilroy R."/>
        </authorList>
    </citation>
    <scope>NUCLEOTIDE SEQUENCE</scope>
    <source>
        <strain evidence="1">ChiHjej12B11-1927</strain>
    </source>
</reference>
<organism evidence="1 2">
    <name type="scientific">Candidatus Blautia pullistercoris</name>
    <dbReference type="NCBI Taxonomy" id="2838499"/>
    <lineage>
        <taxon>Bacteria</taxon>
        <taxon>Bacillati</taxon>
        <taxon>Bacillota</taxon>
        <taxon>Clostridia</taxon>
        <taxon>Lachnospirales</taxon>
        <taxon>Lachnospiraceae</taxon>
        <taxon>Blautia</taxon>
    </lineage>
</organism>
<dbReference type="PROSITE" id="PS51257">
    <property type="entry name" value="PROKAR_LIPOPROTEIN"/>
    <property type="match status" value="1"/>
</dbReference>
<proteinExistence type="predicted"/>
<name>A0A9D2AP87_9FIRM</name>
<evidence type="ECO:0000313" key="1">
    <source>
        <dbReference type="EMBL" id="HIX38720.1"/>
    </source>
</evidence>
<gene>
    <name evidence="1" type="ORF">H9738_12780</name>
</gene>
<protein>
    <recommendedName>
        <fullName evidence="3">Lipoprotein</fullName>
    </recommendedName>
</protein>
<accession>A0A9D2AP87</accession>
<comment type="caution">
    <text evidence="1">The sequence shown here is derived from an EMBL/GenBank/DDBJ whole genome shotgun (WGS) entry which is preliminary data.</text>
</comment>
<evidence type="ECO:0008006" key="3">
    <source>
        <dbReference type="Google" id="ProtNLM"/>
    </source>
</evidence>
<dbReference type="Proteomes" id="UP000824230">
    <property type="component" value="Unassembled WGS sequence"/>
</dbReference>
<evidence type="ECO:0000313" key="2">
    <source>
        <dbReference type="Proteomes" id="UP000824230"/>
    </source>
</evidence>